<reference evidence="1" key="2">
    <citation type="submission" date="2021-01" db="EMBL/GenBank/DDBJ databases">
        <authorList>
            <person name="Schikora-Tamarit M.A."/>
        </authorList>
    </citation>
    <scope>NUCLEOTIDE SEQUENCE</scope>
    <source>
        <strain evidence="1">NCAIM Y.01608</strain>
    </source>
</reference>
<evidence type="ECO:0000313" key="2">
    <source>
        <dbReference type="Proteomes" id="UP000788993"/>
    </source>
</evidence>
<keyword evidence="2" id="KW-1185">Reference proteome</keyword>
<organism evidence="1 2">
    <name type="scientific">Ogataea polymorpha</name>
    <dbReference type="NCBI Taxonomy" id="460523"/>
    <lineage>
        <taxon>Eukaryota</taxon>
        <taxon>Fungi</taxon>
        <taxon>Dikarya</taxon>
        <taxon>Ascomycota</taxon>
        <taxon>Saccharomycotina</taxon>
        <taxon>Pichiomycetes</taxon>
        <taxon>Pichiales</taxon>
        <taxon>Pichiaceae</taxon>
        <taxon>Ogataea</taxon>
    </lineage>
</organism>
<sequence>MSVITQLIKIHTGKQYSFCLLLNMNVSTSTRATIRSDMLNIRTIAAWIAYITIHRTISPSRIEYDRNPDTMHQIPARKNSDARTDVTLIWNGSSYIMVYQECHRTTRFLIITKSEKSRQIATAMCSRGESLLSPSSLRELRCRLRSVVAVEEIPNRITWLTKSSFSRSVSREPFRECSMLEGGRPPLLFRVANDVDDETYTGSGSYSASESVGGGWLA</sequence>
<dbReference type="AlphaFoldDB" id="A0A9P8PE72"/>
<comment type="caution">
    <text evidence="1">The sequence shown here is derived from an EMBL/GenBank/DDBJ whole genome shotgun (WGS) entry which is preliminary data.</text>
</comment>
<accession>A0A9P8PE72</accession>
<name>A0A9P8PE72_9ASCO</name>
<proteinExistence type="predicted"/>
<dbReference type="EMBL" id="JAEUBD010000983">
    <property type="protein sequence ID" value="KAH3670196.1"/>
    <property type="molecule type" value="Genomic_DNA"/>
</dbReference>
<dbReference type="Proteomes" id="UP000788993">
    <property type="component" value="Unassembled WGS sequence"/>
</dbReference>
<reference evidence="1" key="1">
    <citation type="journal article" date="2021" name="Open Biol.">
        <title>Shared evolutionary footprints suggest mitochondrial oxidative damage underlies multiple complex I losses in fungi.</title>
        <authorList>
            <person name="Schikora-Tamarit M.A."/>
            <person name="Marcet-Houben M."/>
            <person name="Nosek J."/>
            <person name="Gabaldon T."/>
        </authorList>
    </citation>
    <scope>NUCLEOTIDE SEQUENCE</scope>
    <source>
        <strain evidence="1">NCAIM Y.01608</strain>
    </source>
</reference>
<evidence type="ECO:0000313" key="1">
    <source>
        <dbReference type="EMBL" id="KAH3670196.1"/>
    </source>
</evidence>
<protein>
    <submittedName>
        <fullName evidence="1">Uncharacterized protein</fullName>
    </submittedName>
</protein>
<gene>
    <name evidence="1" type="ORF">OGATHE_003009</name>
</gene>